<dbReference type="PROSITE" id="PS00010">
    <property type="entry name" value="ASX_HYDROXYL"/>
    <property type="match status" value="2"/>
</dbReference>
<keyword evidence="4" id="KW-0106">Calcium</keyword>
<dbReference type="InterPro" id="IPR018097">
    <property type="entry name" value="EGF_Ca-bd_CS"/>
</dbReference>
<dbReference type="PANTHER" id="PTHR24251">
    <property type="entry name" value="OVOCHYMASE-RELATED"/>
    <property type="match status" value="1"/>
</dbReference>
<name>A0A183IE28_9BILA</name>
<dbReference type="FunFam" id="2.10.25.10:FF:000125">
    <property type="entry name" value="Neurogenic locus notch protein-like"/>
    <property type="match status" value="1"/>
</dbReference>
<dbReference type="PROSITE" id="PS50026">
    <property type="entry name" value="EGF_3"/>
    <property type="match status" value="6"/>
</dbReference>
<dbReference type="Gene3D" id="2.60.120.290">
    <property type="entry name" value="Spermadhesin, CUB domain"/>
    <property type="match status" value="5"/>
</dbReference>
<dbReference type="PROSITE" id="PS01180">
    <property type="entry name" value="CUB"/>
    <property type="match status" value="4"/>
</dbReference>
<dbReference type="InterPro" id="IPR035914">
    <property type="entry name" value="Sperma_CUB_dom_sf"/>
</dbReference>
<evidence type="ECO:0000313" key="12">
    <source>
        <dbReference type="Proteomes" id="UP000270296"/>
    </source>
</evidence>
<evidence type="ECO:0000256" key="3">
    <source>
        <dbReference type="ARBA" id="ARBA00022737"/>
    </source>
</evidence>
<reference evidence="11 12" key="2">
    <citation type="submission" date="2018-11" db="EMBL/GenBank/DDBJ databases">
        <authorList>
            <consortium name="Pathogen Informatics"/>
        </authorList>
    </citation>
    <scope>NUCLEOTIDE SEQUENCE [LARGE SCALE GENOMIC DNA]</scope>
</reference>
<keyword evidence="3" id="KW-0677">Repeat</keyword>
<dbReference type="SUPFAM" id="SSF57196">
    <property type="entry name" value="EGF/Laminin"/>
    <property type="match status" value="5"/>
</dbReference>
<feature type="domain" description="CUB" evidence="9">
    <location>
        <begin position="576"/>
        <end position="764"/>
    </location>
</feature>
<gene>
    <name evidence="11" type="ORF">SBAD_LOCUS1872</name>
</gene>
<dbReference type="SMART" id="SM00181">
    <property type="entry name" value="EGF"/>
    <property type="match status" value="8"/>
</dbReference>
<keyword evidence="2 8" id="KW-0732">Signal</keyword>
<evidence type="ECO:0000313" key="11">
    <source>
        <dbReference type="EMBL" id="VDO95723.1"/>
    </source>
</evidence>
<dbReference type="Pfam" id="PF00431">
    <property type="entry name" value="CUB"/>
    <property type="match status" value="4"/>
</dbReference>
<evidence type="ECO:0000313" key="13">
    <source>
        <dbReference type="WBParaSite" id="SBAD_0000196201-mRNA-1"/>
    </source>
</evidence>
<dbReference type="FunFam" id="2.10.25.10:FF:000379">
    <property type="entry name" value="Cubilin"/>
    <property type="match status" value="1"/>
</dbReference>
<feature type="domain" description="EGF-like" evidence="10">
    <location>
        <begin position="322"/>
        <end position="358"/>
    </location>
</feature>
<dbReference type="PROSITE" id="PS01186">
    <property type="entry name" value="EGF_2"/>
    <property type="match status" value="1"/>
</dbReference>
<feature type="domain" description="EGF-like" evidence="10">
    <location>
        <begin position="238"/>
        <end position="275"/>
    </location>
</feature>
<evidence type="ECO:0000256" key="1">
    <source>
        <dbReference type="ARBA" id="ARBA00022536"/>
    </source>
</evidence>
<evidence type="ECO:0000256" key="8">
    <source>
        <dbReference type="SAM" id="SignalP"/>
    </source>
</evidence>
<organism evidence="13">
    <name type="scientific">Soboliphyme baturini</name>
    <dbReference type="NCBI Taxonomy" id="241478"/>
    <lineage>
        <taxon>Eukaryota</taxon>
        <taxon>Metazoa</taxon>
        <taxon>Ecdysozoa</taxon>
        <taxon>Nematoda</taxon>
        <taxon>Enoplea</taxon>
        <taxon>Dorylaimia</taxon>
        <taxon>Dioctophymatida</taxon>
        <taxon>Dioctophymatoidea</taxon>
        <taxon>Soboliphymatidae</taxon>
        <taxon>Soboliphyme</taxon>
    </lineage>
</organism>
<dbReference type="Pfam" id="PF00008">
    <property type="entry name" value="EGF"/>
    <property type="match status" value="3"/>
</dbReference>
<dbReference type="FunFam" id="2.10.25.10:FF:000123">
    <property type="entry name" value="Crumbs homolog 1 (Drosophila)"/>
    <property type="match status" value="1"/>
</dbReference>
<dbReference type="InterPro" id="IPR000742">
    <property type="entry name" value="EGF"/>
</dbReference>
<dbReference type="InterPro" id="IPR049883">
    <property type="entry name" value="NOTCH1_EGF-like"/>
</dbReference>
<sequence>MLVVRYCVWLWAIGLARGILLSPYENRPRLFIHDGNFFIHAGKDKNITFIANGEGTVLFGGLDIRTLPSVINQVPSQSISDFRPMRRQLRQLSRKLNDLRIIVERDECNRNPCKNGGTCIDGINKYYCLCPDQFTGENCREDIDECVLYHDTELGCQNGGTCINIHGGFRCQCPSNWHGRRCTESKDECTTAGSNALCGLHGACVTVKDPGPGEASYRCVCDVGWQQSDSISNPYCEDIDECKNNPCFHGSACYNLPGKFRCGSCPEGYTGNGVQCWDVNECLINNGGCSMQPQVPCINTYGSFHCGSCPAGFAGNGVVCTKEFGCQQKPCHALATCSESADFVDGFHCQCPPDYAGTGLGPNGCYPVERDPCSSHPCLNGGSCQALSSRSFTCHCAWGYSGQDCSQASPCLSAPCQNNGTCVSKGNNQYKCICKFGNYGINCELREEGCSGHYQSDSGTLKYPTVGLTYPGLETCKWTITVSEGMVVNVTFVQFDIERSQSSTLDYCRFDNLTIFDGGDMTSPEIGIYCGMIGQSTAPDDYILSSGNRLHLLFRTDGSVHRMGFSLNWTATVPVCGGRLYDTRGAITSPNYPLQYGTNLHCSGVQCCAQNMQIRDGERSDDRLMSQYCTSVAPTVSELRSSLPYVFVYFRSSSNIDRRSDSDGRFMIQFNVEETWVGYGYFGLRAQDRRLHPFRIAYRRIRRRCSGDYVEIRDGGDENAALISNLCGDTLPETITSTSSKLWVLFHSEDRYAGRGFSAQYEIKCGAILNSENGTFQSPNFPSPHRSAVVCEYVIKAPPHYAIELWFTAVELGNKLFYSCEENYITLEAPAASSWFNRHFCVISTQKPFITSGGTMKIYFHTNGSELNHGFQARFSTYDIGCGGVLTNMRGTFQSPGHPNDYFHNVECRWDIILPMRFIAKVVFTTFVLEEHQDCRFDHVEFYESYVSPNETSGFLGR</sequence>
<dbReference type="PROSITE" id="PS00022">
    <property type="entry name" value="EGF_1"/>
    <property type="match status" value="4"/>
</dbReference>
<dbReference type="CDD" id="cd00054">
    <property type="entry name" value="EGF_CA"/>
    <property type="match status" value="5"/>
</dbReference>
<dbReference type="FunFam" id="2.60.120.290:FF:000003">
    <property type="entry name" value="Neuropilin"/>
    <property type="match status" value="1"/>
</dbReference>
<evidence type="ECO:0000259" key="9">
    <source>
        <dbReference type="PROSITE" id="PS01180"/>
    </source>
</evidence>
<dbReference type="SMART" id="SM00042">
    <property type="entry name" value="CUB"/>
    <property type="match status" value="4"/>
</dbReference>
<proteinExistence type="predicted"/>
<evidence type="ECO:0000256" key="4">
    <source>
        <dbReference type="ARBA" id="ARBA00022837"/>
    </source>
</evidence>
<dbReference type="Pfam" id="PF07645">
    <property type="entry name" value="EGF_CA"/>
    <property type="match status" value="3"/>
</dbReference>
<dbReference type="OrthoDB" id="10009301at2759"/>
<accession>A0A183IE28</accession>
<keyword evidence="6" id="KW-0325">Glycoprotein</keyword>
<dbReference type="CDD" id="cd00041">
    <property type="entry name" value="CUB"/>
    <property type="match status" value="4"/>
</dbReference>
<dbReference type="Proteomes" id="UP000270296">
    <property type="component" value="Unassembled WGS sequence"/>
</dbReference>
<feature type="domain" description="CUB" evidence="9">
    <location>
        <begin position="882"/>
        <end position="958"/>
    </location>
</feature>
<reference evidence="13" key="1">
    <citation type="submission" date="2016-06" db="UniProtKB">
        <authorList>
            <consortium name="WormBaseParasite"/>
        </authorList>
    </citation>
    <scope>IDENTIFICATION</scope>
</reference>
<feature type="disulfide bond" evidence="7">
    <location>
        <begin position="130"/>
        <end position="139"/>
    </location>
</feature>
<feature type="disulfide bond" evidence="7">
    <location>
        <begin position="396"/>
        <end position="405"/>
    </location>
</feature>
<dbReference type="WBParaSite" id="SBAD_0000196201-mRNA-1">
    <property type="protein sequence ID" value="SBAD_0000196201-mRNA-1"/>
    <property type="gene ID" value="SBAD_0000196201"/>
</dbReference>
<comment type="caution">
    <text evidence="7">Lacks conserved residue(s) required for the propagation of feature annotation.</text>
</comment>
<protein>
    <submittedName>
        <fullName evidence="13">Cubilin</fullName>
    </submittedName>
</protein>
<feature type="domain" description="EGF-like" evidence="10">
    <location>
        <begin position="369"/>
        <end position="406"/>
    </location>
</feature>
<dbReference type="PROSITE" id="PS01187">
    <property type="entry name" value="EGF_CA"/>
    <property type="match status" value="3"/>
</dbReference>
<feature type="disulfide bond" evidence="7">
    <location>
        <begin position="173"/>
        <end position="182"/>
    </location>
</feature>
<feature type="domain" description="CUB" evidence="9">
    <location>
        <begin position="450"/>
        <end position="572"/>
    </location>
</feature>
<dbReference type="Gene3D" id="2.10.25.10">
    <property type="entry name" value="Laminin"/>
    <property type="match status" value="6"/>
</dbReference>
<dbReference type="GO" id="GO:0005509">
    <property type="term" value="F:calcium ion binding"/>
    <property type="evidence" value="ECO:0007669"/>
    <property type="project" value="InterPro"/>
</dbReference>
<feature type="domain" description="CUB" evidence="9">
    <location>
        <begin position="765"/>
        <end position="878"/>
    </location>
</feature>
<dbReference type="FunFam" id="2.10.25.10:FF:000095">
    <property type="entry name" value="Notch, isoform B"/>
    <property type="match status" value="1"/>
</dbReference>
<feature type="disulfide bond" evidence="7">
    <location>
        <begin position="434"/>
        <end position="443"/>
    </location>
</feature>
<dbReference type="InterPro" id="IPR000859">
    <property type="entry name" value="CUB_dom"/>
</dbReference>
<feature type="chain" id="PRO_5043139969" evidence="8">
    <location>
        <begin position="19"/>
        <end position="958"/>
    </location>
</feature>
<dbReference type="SUPFAM" id="SSF49854">
    <property type="entry name" value="Spermadhesin, CUB domain"/>
    <property type="match status" value="5"/>
</dbReference>
<dbReference type="EMBL" id="UZAM01006983">
    <property type="protein sequence ID" value="VDO95723.1"/>
    <property type="molecule type" value="Genomic_DNA"/>
</dbReference>
<evidence type="ECO:0000256" key="6">
    <source>
        <dbReference type="ARBA" id="ARBA00023180"/>
    </source>
</evidence>
<dbReference type="FunFam" id="2.10.25.10:FF:000027">
    <property type="entry name" value="Thrombospondin 3"/>
    <property type="match status" value="1"/>
</dbReference>
<dbReference type="SMART" id="SM00179">
    <property type="entry name" value="EGF_CA"/>
    <property type="match status" value="7"/>
</dbReference>
<feature type="signal peptide" evidence="8">
    <location>
        <begin position="1"/>
        <end position="18"/>
    </location>
</feature>
<dbReference type="InterPro" id="IPR000152">
    <property type="entry name" value="EGF-type_Asp/Asn_hydroxyl_site"/>
</dbReference>
<feature type="domain" description="EGF-like" evidence="10">
    <location>
        <begin position="142"/>
        <end position="183"/>
    </location>
</feature>
<keyword evidence="1 7" id="KW-0245">EGF-like domain</keyword>
<evidence type="ECO:0000259" key="10">
    <source>
        <dbReference type="PROSITE" id="PS50026"/>
    </source>
</evidence>
<keyword evidence="5 7" id="KW-1015">Disulfide bond</keyword>
<feature type="domain" description="EGF-like" evidence="10">
    <location>
        <begin position="104"/>
        <end position="140"/>
    </location>
</feature>
<keyword evidence="12" id="KW-1185">Reference proteome</keyword>
<dbReference type="InterPro" id="IPR001881">
    <property type="entry name" value="EGF-like_Ca-bd_dom"/>
</dbReference>
<dbReference type="AlphaFoldDB" id="A0A183IE28"/>
<evidence type="ECO:0000256" key="7">
    <source>
        <dbReference type="PROSITE-ProRule" id="PRU00076"/>
    </source>
</evidence>
<evidence type="ECO:0000256" key="2">
    <source>
        <dbReference type="ARBA" id="ARBA00022729"/>
    </source>
</evidence>
<feature type="domain" description="EGF-like" evidence="10">
    <location>
        <begin position="407"/>
        <end position="444"/>
    </location>
</feature>
<evidence type="ECO:0000256" key="5">
    <source>
        <dbReference type="ARBA" id="ARBA00023157"/>
    </source>
</evidence>